<evidence type="ECO:0000256" key="1">
    <source>
        <dbReference type="SAM" id="Phobius"/>
    </source>
</evidence>
<sequence>MNTLYGRLPHNAKQLTTALLLLAALGFGLRRPRSRLERLSR</sequence>
<evidence type="ECO:0000313" key="2">
    <source>
        <dbReference type="EMBL" id="MCY1074081.1"/>
    </source>
</evidence>
<gene>
    <name evidence="2" type="ORF">OV287_06250</name>
</gene>
<dbReference type="RefSeq" id="WP_267533063.1">
    <property type="nucleotide sequence ID" value="NZ_JAPNKA010000001.1"/>
</dbReference>
<dbReference type="EMBL" id="JAPNKA010000001">
    <property type="protein sequence ID" value="MCY1074081.1"/>
    <property type="molecule type" value="Genomic_DNA"/>
</dbReference>
<keyword evidence="1" id="KW-1133">Transmembrane helix</keyword>
<feature type="transmembrane region" description="Helical" evidence="1">
    <location>
        <begin position="12"/>
        <end position="29"/>
    </location>
</feature>
<name>A0ABT3ZXP1_9BACT</name>
<accession>A0ABT3ZXP1</accession>
<keyword evidence="1" id="KW-0472">Membrane</keyword>
<comment type="caution">
    <text evidence="2">The sequence shown here is derived from an EMBL/GenBank/DDBJ whole genome shotgun (WGS) entry which is preliminary data.</text>
</comment>
<proteinExistence type="predicted"/>
<keyword evidence="3" id="KW-1185">Reference proteome</keyword>
<reference evidence="2 3" key="1">
    <citation type="submission" date="2022-11" db="EMBL/GenBank/DDBJ databases">
        <title>Minimal conservation of predation-associated metabolite biosynthetic gene clusters underscores biosynthetic potential of Myxococcota including descriptions for ten novel species: Archangium lansinium sp. nov., Myxococcus landrumus sp. nov., Nannocystis bai.</title>
        <authorList>
            <person name="Ahearne A."/>
            <person name="Stevens C."/>
            <person name="Phillips K."/>
        </authorList>
    </citation>
    <scope>NUCLEOTIDE SEQUENCE [LARGE SCALE GENOMIC DNA]</scope>
    <source>
        <strain evidence="2 3">MIWBW</strain>
    </source>
</reference>
<organism evidence="2 3">
    <name type="scientific">Archangium lansingense</name>
    <dbReference type="NCBI Taxonomy" id="2995310"/>
    <lineage>
        <taxon>Bacteria</taxon>
        <taxon>Pseudomonadati</taxon>
        <taxon>Myxococcota</taxon>
        <taxon>Myxococcia</taxon>
        <taxon>Myxococcales</taxon>
        <taxon>Cystobacterineae</taxon>
        <taxon>Archangiaceae</taxon>
        <taxon>Archangium</taxon>
    </lineage>
</organism>
<dbReference type="Proteomes" id="UP001207654">
    <property type="component" value="Unassembled WGS sequence"/>
</dbReference>
<keyword evidence="1" id="KW-0812">Transmembrane</keyword>
<protein>
    <submittedName>
        <fullName evidence="2">Uncharacterized protein</fullName>
    </submittedName>
</protein>
<evidence type="ECO:0000313" key="3">
    <source>
        <dbReference type="Proteomes" id="UP001207654"/>
    </source>
</evidence>